<sequence>MVNTRAKTGILKESGVDPQLRLLDTVRDSFTPRTPPIATPGSPAANQTVAAAAAKVHFNHLVAKVNAIYPEGRHRAWAKALHEENLGGKQERLGDADDAAKLARLVLAVRTEFVSAGLDETFFDLGDLAVRVDAKVKSLQYEVRASVIEKDSMAEMFLLGADAVSDKGVTMALVDFIKGFVPSTVHSAGGAQRIEVPGRRGPASAAPRRATAGARSEVSVKQLLQAVLNKIERLESFVKIQRSGAAEAVPPKRRHRQGLAGFHAGTTHTTPPVAFDRDAQRAVPQCFRCAKADKGVLYHHFRDCPLGGKKLHASESAAAFCIPVQEER</sequence>
<reference evidence="1 2" key="1">
    <citation type="journal article" date="2015" name="Genome Biol. Evol.">
        <title>Comparative Genomics of a Bacterivorous Green Alga Reveals Evolutionary Causalities and Consequences of Phago-Mixotrophic Mode of Nutrition.</title>
        <authorList>
            <person name="Burns J.A."/>
            <person name="Paasch A."/>
            <person name="Narechania A."/>
            <person name="Kim E."/>
        </authorList>
    </citation>
    <scope>NUCLEOTIDE SEQUENCE [LARGE SCALE GENOMIC DNA]</scope>
    <source>
        <strain evidence="1 2">PLY_AMNH</strain>
    </source>
</reference>
<evidence type="ECO:0000313" key="1">
    <source>
        <dbReference type="EMBL" id="KAK3284258.1"/>
    </source>
</evidence>
<gene>
    <name evidence="1" type="ORF">CYMTET_8086</name>
</gene>
<dbReference type="EMBL" id="LGRX02002392">
    <property type="protein sequence ID" value="KAK3284258.1"/>
    <property type="molecule type" value="Genomic_DNA"/>
</dbReference>
<dbReference type="Proteomes" id="UP001190700">
    <property type="component" value="Unassembled WGS sequence"/>
</dbReference>
<name>A0AAE0GUD5_9CHLO</name>
<protein>
    <submittedName>
        <fullName evidence="1">Uncharacterized protein</fullName>
    </submittedName>
</protein>
<dbReference type="AlphaFoldDB" id="A0AAE0GUD5"/>
<organism evidence="1 2">
    <name type="scientific">Cymbomonas tetramitiformis</name>
    <dbReference type="NCBI Taxonomy" id="36881"/>
    <lineage>
        <taxon>Eukaryota</taxon>
        <taxon>Viridiplantae</taxon>
        <taxon>Chlorophyta</taxon>
        <taxon>Pyramimonadophyceae</taxon>
        <taxon>Pyramimonadales</taxon>
        <taxon>Pyramimonadaceae</taxon>
        <taxon>Cymbomonas</taxon>
    </lineage>
</organism>
<proteinExistence type="predicted"/>
<accession>A0AAE0GUD5</accession>
<comment type="caution">
    <text evidence="1">The sequence shown here is derived from an EMBL/GenBank/DDBJ whole genome shotgun (WGS) entry which is preliminary data.</text>
</comment>
<keyword evidence="2" id="KW-1185">Reference proteome</keyword>
<evidence type="ECO:0000313" key="2">
    <source>
        <dbReference type="Proteomes" id="UP001190700"/>
    </source>
</evidence>